<name>A0A517N2R2_9BACT</name>
<dbReference type="EMBL" id="CP036263">
    <property type="protein sequence ID" value="QDT01413.1"/>
    <property type="molecule type" value="Genomic_DNA"/>
</dbReference>
<organism evidence="3 4">
    <name type="scientific">Adhaeretor mobilis</name>
    <dbReference type="NCBI Taxonomy" id="1930276"/>
    <lineage>
        <taxon>Bacteria</taxon>
        <taxon>Pseudomonadati</taxon>
        <taxon>Planctomycetota</taxon>
        <taxon>Planctomycetia</taxon>
        <taxon>Pirellulales</taxon>
        <taxon>Lacipirellulaceae</taxon>
        <taxon>Adhaeretor</taxon>
    </lineage>
</organism>
<dbReference type="InterPro" id="IPR010994">
    <property type="entry name" value="RuvA_2-like"/>
</dbReference>
<dbReference type="Proteomes" id="UP000319852">
    <property type="component" value="Chromosome"/>
</dbReference>
<dbReference type="InterPro" id="IPR057666">
    <property type="entry name" value="DrpA_SLOG"/>
</dbReference>
<comment type="similarity">
    <text evidence="1">Belongs to the DprA/Smf family.</text>
</comment>
<dbReference type="SUPFAM" id="SSF47781">
    <property type="entry name" value="RuvA domain 2-like"/>
    <property type="match status" value="1"/>
</dbReference>
<evidence type="ECO:0000313" key="4">
    <source>
        <dbReference type="Proteomes" id="UP000319852"/>
    </source>
</evidence>
<feature type="domain" description="Smf/DprA SLOG" evidence="2">
    <location>
        <begin position="93"/>
        <end position="297"/>
    </location>
</feature>
<dbReference type="OrthoDB" id="9785707at2"/>
<dbReference type="AlphaFoldDB" id="A0A517N2R2"/>
<reference evidence="3 4" key="1">
    <citation type="submission" date="2019-02" db="EMBL/GenBank/DDBJ databases">
        <title>Deep-cultivation of Planctomycetes and their phenomic and genomic characterization uncovers novel biology.</title>
        <authorList>
            <person name="Wiegand S."/>
            <person name="Jogler M."/>
            <person name="Boedeker C."/>
            <person name="Pinto D."/>
            <person name="Vollmers J."/>
            <person name="Rivas-Marin E."/>
            <person name="Kohn T."/>
            <person name="Peeters S.H."/>
            <person name="Heuer A."/>
            <person name="Rast P."/>
            <person name="Oberbeckmann S."/>
            <person name="Bunk B."/>
            <person name="Jeske O."/>
            <person name="Meyerdierks A."/>
            <person name="Storesund J.E."/>
            <person name="Kallscheuer N."/>
            <person name="Luecker S."/>
            <person name="Lage O.M."/>
            <person name="Pohl T."/>
            <person name="Merkel B.J."/>
            <person name="Hornburger P."/>
            <person name="Mueller R.-W."/>
            <person name="Bruemmer F."/>
            <person name="Labrenz M."/>
            <person name="Spormann A.M."/>
            <person name="Op den Camp H."/>
            <person name="Overmann J."/>
            <person name="Amann R."/>
            <person name="Jetten M.S.M."/>
            <person name="Mascher T."/>
            <person name="Medema M.H."/>
            <person name="Devos D.P."/>
            <person name="Kaster A.-K."/>
            <person name="Ovreas L."/>
            <person name="Rohde M."/>
            <person name="Galperin M.Y."/>
            <person name="Jogler C."/>
        </authorList>
    </citation>
    <scope>NUCLEOTIDE SEQUENCE [LARGE SCALE GENOMIC DNA]</scope>
    <source>
        <strain evidence="3 4">HG15A2</strain>
    </source>
</reference>
<accession>A0A517N2R2</accession>
<protein>
    <recommendedName>
        <fullName evidence="2">Smf/DprA SLOG domain-containing protein</fullName>
    </recommendedName>
</protein>
<proteinExistence type="inferred from homology"/>
<dbReference type="InterPro" id="IPR003488">
    <property type="entry name" value="DprA"/>
</dbReference>
<sequence>MKFTDSDRAQILLALTRDVGPLLRARLLEAFATPERVLTASEHELQQVSGVGPKISKRIINARRDIDLDVQLGIVEREGLGVLLPPRNESDTEQADYPRMLREIPDPPGVLFTRGELLPGDAVAIGIVGTRRATHYGKQQAERLAGALARAGITVVSGLARGIDTAAHRGALAAGGRTIAVLASGVLNIYPPENEGLAEEIAANGCVLSEAAPTMPPMSGMFPQRNRIISGMSLGVIVVEAAERSGALITARHAYEQNREVFAVPGQVTSRVSAGPHKLLRDGAKLVTCIDDVLEELGPLVEPTQRADGTTMRSPAEIKLNEMEQRVLEKIEPGGTYIENVAIHCELPIHRVLATISVLETRHLVRKIGGNQIARI</sequence>
<dbReference type="KEGG" id="amob:HG15A2_47550"/>
<dbReference type="NCBIfam" id="TIGR00732">
    <property type="entry name" value="dprA"/>
    <property type="match status" value="1"/>
</dbReference>
<dbReference type="Pfam" id="PF02481">
    <property type="entry name" value="DNA_processg_A"/>
    <property type="match status" value="1"/>
</dbReference>
<evidence type="ECO:0000259" key="2">
    <source>
        <dbReference type="Pfam" id="PF02481"/>
    </source>
</evidence>
<gene>
    <name evidence="3" type="ORF">HG15A2_47550</name>
</gene>
<dbReference type="SUPFAM" id="SSF102405">
    <property type="entry name" value="MCP/YpsA-like"/>
    <property type="match status" value="1"/>
</dbReference>
<dbReference type="PANTHER" id="PTHR43022">
    <property type="entry name" value="PROTEIN SMF"/>
    <property type="match status" value="1"/>
</dbReference>
<dbReference type="GO" id="GO:0009294">
    <property type="term" value="P:DNA-mediated transformation"/>
    <property type="evidence" value="ECO:0007669"/>
    <property type="project" value="InterPro"/>
</dbReference>
<dbReference type="Gene3D" id="3.40.50.450">
    <property type="match status" value="1"/>
</dbReference>
<evidence type="ECO:0000313" key="3">
    <source>
        <dbReference type="EMBL" id="QDT01413.1"/>
    </source>
</evidence>
<evidence type="ECO:0000256" key="1">
    <source>
        <dbReference type="ARBA" id="ARBA00006525"/>
    </source>
</evidence>
<keyword evidence="4" id="KW-1185">Reference proteome</keyword>
<dbReference type="Pfam" id="PF14520">
    <property type="entry name" value="HHH_5"/>
    <property type="match status" value="1"/>
</dbReference>
<dbReference type="PANTHER" id="PTHR43022:SF1">
    <property type="entry name" value="PROTEIN SMF"/>
    <property type="match status" value="1"/>
</dbReference>